<dbReference type="AlphaFoldDB" id="A0A0A9DW11"/>
<sequence>MYALAYSILETYTRQICGVLYIHTTQNSDCSLHQSM</sequence>
<protein>
    <submittedName>
        <fullName evidence="1">Uncharacterized protein</fullName>
    </submittedName>
</protein>
<organism evidence="1">
    <name type="scientific">Arundo donax</name>
    <name type="common">Giant reed</name>
    <name type="synonym">Donax arundinaceus</name>
    <dbReference type="NCBI Taxonomy" id="35708"/>
    <lineage>
        <taxon>Eukaryota</taxon>
        <taxon>Viridiplantae</taxon>
        <taxon>Streptophyta</taxon>
        <taxon>Embryophyta</taxon>
        <taxon>Tracheophyta</taxon>
        <taxon>Spermatophyta</taxon>
        <taxon>Magnoliopsida</taxon>
        <taxon>Liliopsida</taxon>
        <taxon>Poales</taxon>
        <taxon>Poaceae</taxon>
        <taxon>PACMAD clade</taxon>
        <taxon>Arundinoideae</taxon>
        <taxon>Arundineae</taxon>
        <taxon>Arundo</taxon>
    </lineage>
</organism>
<reference evidence="1" key="2">
    <citation type="journal article" date="2015" name="Data Brief">
        <title>Shoot transcriptome of the giant reed, Arundo donax.</title>
        <authorList>
            <person name="Barrero R.A."/>
            <person name="Guerrero F.D."/>
            <person name="Moolhuijzen P."/>
            <person name="Goolsby J.A."/>
            <person name="Tidwell J."/>
            <person name="Bellgard S.E."/>
            <person name="Bellgard M.I."/>
        </authorList>
    </citation>
    <scope>NUCLEOTIDE SEQUENCE</scope>
    <source>
        <tissue evidence="1">Shoot tissue taken approximately 20 cm above the soil surface</tissue>
    </source>
</reference>
<dbReference type="EMBL" id="GBRH01207007">
    <property type="protein sequence ID" value="JAD90888.1"/>
    <property type="molecule type" value="Transcribed_RNA"/>
</dbReference>
<accession>A0A0A9DW11</accession>
<name>A0A0A9DW11_ARUDO</name>
<evidence type="ECO:0000313" key="1">
    <source>
        <dbReference type="EMBL" id="JAD90888.1"/>
    </source>
</evidence>
<reference evidence="1" key="1">
    <citation type="submission" date="2014-09" db="EMBL/GenBank/DDBJ databases">
        <authorList>
            <person name="Magalhaes I.L.F."/>
            <person name="Oliveira U."/>
            <person name="Santos F.R."/>
            <person name="Vidigal T.H.D.A."/>
            <person name="Brescovit A.D."/>
            <person name="Santos A.J."/>
        </authorList>
    </citation>
    <scope>NUCLEOTIDE SEQUENCE</scope>
    <source>
        <tissue evidence="1">Shoot tissue taken approximately 20 cm above the soil surface</tissue>
    </source>
</reference>
<proteinExistence type="predicted"/>